<feature type="compositionally biased region" description="Basic residues" evidence="1">
    <location>
        <begin position="1022"/>
        <end position="1031"/>
    </location>
</feature>
<dbReference type="PANTHER" id="PTHR37947:SF2">
    <property type="entry name" value="VON WILLEBRAND FACTOR TYPE A"/>
    <property type="match status" value="1"/>
</dbReference>
<dbReference type="KEGG" id="ahel:Q31a_07210"/>
<evidence type="ECO:0000256" key="2">
    <source>
        <dbReference type="SAM" id="Phobius"/>
    </source>
</evidence>
<dbReference type="Pfam" id="PF13768">
    <property type="entry name" value="VWA_3"/>
    <property type="match status" value="1"/>
</dbReference>
<evidence type="ECO:0000256" key="1">
    <source>
        <dbReference type="SAM" id="MobiDB-lite"/>
    </source>
</evidence>
<keyword evidence="2" id="KW-0812">Transmembrane</keyword>
<feature type="domain" description="VWFA" evidence="3">
    <location>
        <begin position="81"/>
        <end position="261"/>
    </location>
</feature>
<dbReference type="PANTHER" id="PTHR37947">
    <property type="entry name" value="BLL2462 PROTEIN"/>
    <property type="match status" value="1"/>
</dbReference>
<evidence type="ECO:0000313" key="4">
    <source>
        <dbReference type="EMBL" id="QDV22436.1"/>
    </source>
</evidence>
<dbReference type="Proteomes" id="UP000318017">
    <property type="component" value="Chromosome"/>
</dbReference>
<protein>
    <submittedName>
        <fullName evidence="4">von Willebrand factor type A domain protein</fullName>
    </submittedName>
</protein>
<gene>
    <name evidence="4" type="ORF">Q31a_07210</name>
</gene>
<keyword evidence="2" id="KW-0472">Membrane</keyword>
<keyword evidence="2" id="KW-1133">Transmembrane helix</keyword>
<accession>A0A518G1H7</accession>
<keyword evidence="5" id="KW-1185">Reference proteome</keyword>
<dbReference type="InterPro" id="IPR002035">
    <property type="entry name" value="VWF_A"/>
</dbReference>
<reference evidence="4 5" key="1">
    <citation type="submission" date="2019-02" db="EMBL/GenBank/DDBJ databases">
        <title>Deep-cultivation of Planctomycetes and their phenomic and genomic characterization uncovers novel biology.</title>
        <authorList>
            <person name="Wiegand S."/>
            <person name="Jogler M."/>
            <person name="Boedeker C."/>
            <person name="Pinto D."/>
            <person name="Vollmers J."/>
            <person name="Rivas-Marin E."/>
            <person name="Kohn T."/>
            <person name="Peeters S.H."/>
            <person name="Heuer A."/>
            <person name="Rast P."/>
            <person name="Oberbeckmann S."/>
            <person name="Bunk B."/>
            <person name="Jeske O."/>
            <person name="Meyerdierks A."/>
            <person name="Storesund J.E."/>
            <person name="Kallscheuer N."/>
            <person name="Luecker S."/>
            <person name="Lage O.M."/>
            <person name="Pohl T."/>
            <person name="Merkel B.J."/>
            <person name="Hornburger P."/>
            <person name="Mueller R.-W."/>
            <person name="Bruemmer F."/>
            <person name="Labrenz M."/>
            <person name="Spormann A.M."/>
            <person name="Op den Camp H."/>
            <person name="Overmann J."/>
            <person name="Amann R."/>
            <person name="Jetten M.S.M."/>
            <person name="Mascher T."/>
            <person name="Medema M.H."/>
            <person name="Devos D.P."/>
            <person name="Kaster A.-K."/>
            <person name="Ovreas L."/>
            <person name="Rohde M."/>
            <person name="Galperin M.Y."/>
            <person name="Jogler C."/>
        </authorList>
    </citation>
    <scope>NUCLEOTIDE SEQUENCE [LARGE SCALE GENOMIC DNA]</scope>
    <source>
        <strain evidence="4 5">Q31a</strain>
    </source>
</reference>
<dbReference type="Pfam" id="PF07090">
    <property type="entry name" value="GATase1_like"/>
    <property type="match status" value="1"/>
</dbReference>
<proteinExistence type="predicted"/>
<dbReference type="InterPro" id="IPR036465">
    <property type="entry name" value="vWFA_dom_sf"/>
</dbReference>
<evidence type="ECO:0000259" key="3">
    <source>
        <dbReference type="PROSITE" id="PS50234"/>
    </source>
</evidence>
<dbReference type="RefSeq" id="WP_231691049.1">
    <property type="nucleotide sequence ID" value="NZ_CP036298.1"/>
</dbReference>
<dbReference type="CDD" id="cd00198">
    <property type="entry name" value="vWFA"/>
    <property type="match status" value="2"/>
</dbReference>
<dbReference type="SUPFAM" id="SSF52317">
    <property type="entry name" value="Class I glutamine amidotransferase-like"/>
    <property type="match status" value="1"/>
</dbReference>
<name>A0A518G1H7_9BACT</name>
<dbReference type="SMART" id="SM00327">
    <property type="entry name" value="VWA"/>
    <property type="match status" value="2"/>
</dbReference>
<dbReference type="InterPro" id="IPR029062">
    <property type="entry name" value="Class_I_gatase-like"/>
</dbReference>
<dbReference type="InterPro" id="IPR010768">
    <property type="entry name" value="GATase1-like"/>
</dbReference>
<feature type="compositionally biased region" description="Low complexity" evidence="1">
    <location>
        <begin position="978"/>
        <end position="993"/>
    </location>
</feature>
<dbReference type="SUPFAM" id="SSF53300">
    <property type="entry name" value="vWA-like"/>
    <property type="match status" value="2"/>
</dbReference>
<dbReference type="PROSITE" id="PS50234">
    <property type="entry name" value="VWFA"/>
    <property type="match status" value="1"/>
</dbReference>
<dbReference type="EMBL" id="CP036298">
    <property type="protein sequence ID" value="QDV22436.1"/>
    <property type="molecule type" value="Genomic_DNA"/>
</dbReference>
<dbReference type="Gene3D" id="3.40.50.880">
    <property type="match status" value="2"/>
</dbReference>
<sequence length="1031" mass="112893">MSNYFEFAFGWMRNISFSYEYPFALLLLILIPVLWWGSFRSLSSLGNGRRWAALTFRSLVLLLIVFALAGIQWVWISNTVSVIYLLDQSDSIPRAKRDIMLEYAIENVAAHRNYERGDRSGLIIFGREAAIEFPPYDDDLPHVAGVESYLGRTDATNLESALKLAQASFPEDAAKRIVIVTDGNETLGNATALAQALSEAGIGIDIVPVSMSANSEILVEKVVLPTSMRQGQPFETRIVVNRFQESGDAPVDGRLRLLRSVGGRETLIFEDDVVLDKEVNVFPITDTIEQPAGYTYRAEFLPLNREDDAIQQNNRADAFTYVRGKGRVLLIEDWNAPNEFVPLIEALRRSEIEVDVLPSNQLFTSLTELQVYDCVVLAGVPRSSGDSALDIANFTDEQLQMLVTNTQQFGAGLIMLGGPNALGAGGWANTIVEEAMPVDFQIKNTKIEAVGALAMILHASEIAQGNYWQKRIGQAALEVLGPMDYCGVAVYSSLGDTWLWGGAQGMLRVGANRQAMVSRLRAMTPGDMPDFQPAMQMALRSLSNTPASIKHMIIISDGDPTPPAPAILTQFASNQIKISTVAVGAHGPAGHNTLQDISLKTGGNYYVATNPSALPKIFQREAMRVARPLVYEPDGGLMPRITYPHEIVQGLSRDLPNLKGFVLTSIKDSPLVEVPIRASNPTEPENQAVLATWTYGLGRTAVFSSDVGKRWAGAWTDWSGYDQLFAQLVRWAMRPTESDAKFSIATNVTDGQVQVVVNALDQNDDFLNFLDMQAVAVGPDLKPLPLTMRQVAPGRYIGSFDTDGSGSYLVNMLPGPGMAPVTTGASVPFSDEYRIKPTNLTMLQGLAELEPQGGQPGHLSAPLDQQSFQELLKHDVYRPGLPRAMTMQDIWPWCLMFGAVCLFGDVLVRRVSLDYAYPFKWWYRKLRPGVTQQDAVRQASLARLRNTKTEVSDELGSARASTRFESESPAEQDALEQAMGGKASAQAGAAPGAETTSSATNLAAEPQQAGYTSRLLAAKKAAQQKKKHEEK</sequence>
<evidence type="ECO:0000313" key="5">
    <source>
        <dbReference type="Proteomes" id="UP000318017"/>
    </source>
</evidence>
<dbReference type="AlphaFoldDB" id="A0A518G1H7"/>
<feature type="transmembrane region" description="Helical" evidence="2">
    <location>
        <begin position="20"/>
        <end position="39"/>
    </location>
</feature>
<feature type="region of interest" description="Disordered" evidence="1">
    <location>
        <begin position="947"/>
        <end position="1031"/>
    </location>
</feature>
<dbReference type="Pfam" id="PF13519">
    <property type="entry name" value="VWA_2"/>
    <property type="match status" value="1"/>
</dbReference>
<organism evidence="4 5">
    <name type="scientific">Aureliella helgolandensis</name>
    <dbReference type="NCBI Taxonomy" id="2527968"/>
    <lineage>
        <taxon>Bacteria</taxon>
        <taxon>Pseudomonadati</taxon>
        <taxon>Planctomycetota</taxon>
        <taxon>Planctomycetia</taxon>
        <taxon>Pirellulales</taxon>
        <taxon>Pirellulaceae</taxon>
        <taxon>Aureliella</taxon>
    </lineage>
</organism>
<dbReference type="Gene3D" id="3.40.50.410">
    <property type="entry name" value="von Willebrand factor, type A domain"/>
    <property type="match status" value="1"/>
</dbReference>
<feature type="transmembrane region" description="Helical" evidence="2">
    <location>
        <begin position="51"/>
        <end position="75"/>
    </location>
</feature>